<comment type="caution">
    <text evidence="7">The sequence shown here is derived from an EMBL/GenBank/DDBJ whole genome shotgun (WGS) entry which is preliminary data.</text>
</comment>
<keyword evidence="3" id="KW-0949">S-adenosyl-L-methionine</keyword>
<dbReference type="STRING" id="1440774.Y900_024555"/>
<dbReference type="Gene3D" id="3.40.50.150">
    <property type="entry name" value="Vaccinia Virus protein VP39"/>
    <property type="match status" value="1"/>
</dbReference>
<dbReference type="PANTHER" id="PTHR43712:SF2">
    <property type="entry name" value="O-METHYLTRANSFERASE CICE"/>
    <property type="match status" value="1"/>
</dbReference>
<dbReference type="AlphaFoldDB" id="A0A064CNS0"/>
<dbReference type="PANTHER" id="PTHR43712">
    <property type="entry name" value="PUTATIVE (AFU_ORTHOLOGUE AFUA_4G14580)-RELATED"/>
    <property type="match status" value="1"/>
</dbReference>
<dbReference type="GO" id="GO:0046983">
    <property type="term" value="F:protein dimerization activity"/>
    <property type="evidence" value="ECO:0007669"/>
    <property type="project" value="InterPro"/>
</dbReference>
<dbReference type="Pfam" id="PF08100">
    <property type="entry name" value="Dimerisation"/>
    <property type="match status" value="1"/>
</dbReference>
<keyword evidence="1 7" id="KW-0489">Methyltransferase</keyword>
<dbReference type="RefSeq" id="WP_036344841.1">
    <property type="nucleotide sequence ID" value="NZ_JALN02000001.1"/>
</dbReference>
<evidence type="ECO:0000256" key="4">
    <source>
        <dbReference type="PIRSR" id="PIRSR005739-1"/>
    </source>
</evidence>
<feature type="active site" description="Proton acceptor" evidence="4">
    <location>
        <position position="272"/>
    </location>
</feature>
<proteinExistence type="predicted"/>
<evidence type="ECO:0000256" key="3">
    <source>
        <dbReference type="ARBA" id="ARBA00022691"/>
    </source>
</evidence>
<evidence type="ECO:0000256" key="2">
    <source>
        <dbReference type="ARBA" id="ARBA00022679"/>
    </source>
</evidence>
<dbReference type="SUPFAM" id="SSF53335">
    <property type="entry name" value="S-adenosyl-L-methionine-dependent methyltransferases"/>
    <property type="match status" value="1"/>
</dbReference>
<dbReference type="GO" id="GO:0008171">
    <property type="term" value="F:O-methyltransferase activity"/>
    <property type="evidence" value="ECO:0007669"/>
    <property type="project" value="InterPro"/>
</dbReference>
<dbReference type="InterPro" id="IPR036390">
    <property type="entry name" value="WH_DNA-bd_sf"/>
</dbReference>
<evidence type="ECO:0000259" key="5">
    <source>
        <dbReference type="Pfam" id="PF00891"/>
    </source>
</evidence>
<feature type="domain" description="O-methyltransferase C-terminal" evidence="5">
    <location>
        <begin position="136"/>
        <end position="343"/>
    </location>
</feature>
<feature type="domain" description="O-methyltransferase dimerisation" evidence="6">
    <location>
        <begin position="37"/>
        <end position="113"/>
    </location>
</feature>
<evidence type="ECO:0000313" key="8">
    <source>
        <dbReference type="Proteomes" id="UP000022835"/>
    </source>
</evidence>
<dbReference type="PIRSF" id="PIRSF005739">
    <property type="entry name" value="O-mtase"/>
    <property type="match status" value="1"/>
</dbReference>
<dbReference type="InterPro" id="IPR001077">
    <property type="entry name" value="COMT_C"/>
</dbReference>
<evidence type="ECO:0000313" key="7">
    <source>
        <dbReference type="EMBL" id="KDF02011.1"/>
    </source>
</evidence>
<dbReference type="GO" id="GO:0032259">
    <property type="term" value="P:methylation"/>
    <property type="evidence" value="ECO:0007669"/>
    <property type="project" value="UniProtKB-KW"/>
</dbReference>
<protein>
    <submittedName>
        <fullName evidence="7">Hydroxyneurosporene methyltransferase</fullName>
    </submittedName>
</protein>
<name>A0A064CNS0_9MYCO</name>
<sequence>MTSTKAPPTKIVRAIERARHALYRIHQRSAPPAASMMELIMGAWISQLISAAAELGVADELANGPATGEDLARRLNVDQDALCRMLRALIGIGVFRHRSDGRYELTALAETLRTDSPVSMAGMARWVGSAQHREHWSHLADAIRTGSAVVPALRGKPIFDYLADEPALAGIFNQAMTGLSESSVTAVVAAYDFSRFATIADIGGGQGRLLAAILASAAHARGVLFDLPEVVAGAPALLRQYGVEDRTRIDPGSFFESAPKGADAYVLKHIIHDWPDDDAVRILQNIRTAARRGTRLLLIEFVIPDHDRNFHGKWVDIEMLVVANARERTAAEYRQLLDTAGFRLTRVVDTVGPLSILEAVAI</sequence>
<reference evidence="7" key="1">
    <citation type="submission" date="2014-05" db="EMBL/GenBank/DDBJ databases">
        <title>Genome sequence of Mycobacterium aromaticivorans strain JS19b1T (= DSM 45407T).</title>
        <authorList>
            <person name="Kwak Y."/>
            <person name="Park G.-S."/>
            <person name="Li Q.X."/>
            <person name="Lee S.-E."/>
            <person name="Shin J.-H."/>
        </authorList>
    </citation>
    <scope>NUCLEOTIDE SEQUENCE [LARGE SCALE GENOMIC DNA]</scope>
    <source>
        <strain evidence="7">JS19b1</strain>
    </source>
</reference>
<dbReference type="OrthoDB" id="4145676at2"/>
<organism evidence="7 8">
    <name type="scientific">Mycolicibacterium aromaticivorans JS19b1 = JCM 16368</name>
    <dbReference type="NCBI Taxonomy" id="1440774"/>
    <lineage>
        <taxon>Bacteria</taxon>
        <taxon>Bacillati</taxon>
        <taxon>Actinomycetota</taxon>
        <taxon>Actinomycetes</taxon>
        <taxon>Mycobacteriales</taxon>
        <taxon>Mycobacteriaceae</taxon>
        <taxon>Mycolicibacterium</taxon>
    </lineage>
</organism>
<keyword evidence="8" id="KW-1185">Reference proteome</keyword>
<dbReference type="Gene3D" id="1.10.287.1350">
    <property type="match status" value="1"/>
</dbReference>
<dbReference type="PROSITE" id="PS51683">
    <property type="entry name" value="SAM_OMT_II"/>
    <property type="match status" value="1"/>
</dbReference>
<dbReference type="InterPro" id="IPR016461">
    <property type="entry name" value="COMT-like"/>
</dbReference>
<dbReference type="eggNOG" id="COG1414">
    <property type="taxonomic scope" value="Bacteria"/>
</dbReference>
<keyword evidence="2" id="KW-0808">Transferase</keyword>
<dbReference type="InterPro" id="IPR012967">
    <property type="entry name" value="COMT_dimerisation"/>
</dbReference>
<dbReference type="EMBL" id="JALN02000001">
    <property type="protein sequence ID" value="KDF02011.1"/>
    <property type="molecule type" value="Genomic_DNA"/>
</dbReference>
<dbReference type="SUPFAM" id="SSF46785">
    <property type="entry name" value="Winged helix' DNA-binding domain"/>
    <property type="match status" value="1"/>
</dbReference>
<dbReference type="InterPro" id="IPR029063">
    <property type="entry name" value="SAM-dependent_MTases_sf"/>
</dbReference>
<gene>
    <name evidence="7" type="ORF">Y900_024555</name>
</gene>
<dbReference type="Proteomes" id="UP000022835">
    <property type="component" value="Unassembled WGS sequence"/>
</dbReference>
<dbReference type="InterPro" id="IPR036388">
    <property type="entry name" value="WH-like_DNA-bd_sf"/>
</dbReference>
<dbReference type="Gene3D" id="1.10.10.10">
    <property type="entry name" value="Winged helix-like DNA-binding domain superfamily/Winged helix DNA-binding domain"/>
    <property type="match status" value="1"/>
</dbReference>
<accession>A0A064CNS0</accession>
<evidence type="ECO:0000256" key="1">
    <source>
        <dbReference type="ARBA" id="ARBA00022603"/>
    </source>
</evidence>
<dbReference type="Pfam" id="PF00891">
    <property type="entry name" value="Methyltransf_2"/>
    <property type="match status" value="1"/>
</dbReference>
<evidence type="ECO:0000259" key="6">
    <source>
        <dbReference type="Pfam" id="PF08100"/>
    </source>
</evidence>